<dbReference type="InterPro" id="IPR018376">
    <property type="entry name" value="Enoyl-CoA_hyd/isom_CS"/>
</dbReference>
<dbReference type="GO" id="GO:0018812">
    <property type="term" value="F:3-hydroxyacyl-CoA dehydratase activity"/>
    <property type="evidence" value="ECO:0007669"/>
    <property type="project" value="RHEA"/>
</dbReference>
<dbReference type="EC" id="4.2.1.17" evidence="9"/>
<comment type="function">
    <text evidence="1">Could possibly oxidize fatty acids using specific components.</text>
</comment>
<evidence type="ECO:0000256" key="1">
    <source>
        <dbReference type="ARBA" id="ARBA00002994"/>
    </source>
</evidence>
<dbReference type="Proteomes" id="UP000225108">
    <property type="component" value="Unassembled WGS sequence"/>
</dbReference>
<comment type="catalytic activity">
    <reaction evidence="6">
        <text>a (3S)-3-hydroxyacyl-CoA = a (2E)-enoyl-CoA + H2O</text>
        <dbReference type="Rhea" id="RHEA:16105"/>
        <dbReference type="ChEBI" id="CHEBI:15377"/>
        <dbReference type="ChEBI" id="CHEBI:57318"/>
        <dbReference type="ChEBI" id="CHEBI:58856"/>
        <dbReference type="EC" id="4.2.1.17"/>
    </reaction>
</comment>
<dbReference type="EMBL" id="PEBD01000004">
    <property type="protein sequence ID" value="PHV68412.1"/>
    <property type="molecule type" value="Genomic_DNA"/>
</dbReference>
<evidence type="ECO:0000256" key="5">
    <source>
        <dbReference type="ARBA" id="ARBA00023239"/>
    </source>
</evidence>
<dbReference type="GO" id="GO:0006635">
    <property type="term" value="P:fatty acid beta-oxidation"/>
    <property type="evidence" value="ECO:0007669"/>
    <property type="project" value="TreeGrafter"/>
</dbReference>
<evidence type="ECO:0000256" key="6">
    <source>
        <dbReference type="ARBA" id="ARBA00023709"/>
    </source>
</evidence>
<evidence type="ECO:0000256" key="4">
    <source>
        <dbReference type="ARBA" id="ARBA00023098"/>
    </source>
</evidence>
<dbReference type="Gene3D" id="3.90.226.10">
    <property type="entry name" value="2-enoyl-CoA Hydratase, Chain A, domain 1"/>
    <property type="match status" value="1"/>
</dbReference>
<dbReference type="PANTHER" id="PTHR11941">
    <property type="entry name" value="ENOYL-COA HYDRATASE-RELATED"/>
    <property type="match status" value="1"/>
</dbReference>
<comment type="caution">
    <text evidence="9">The sequence shown here is derived from an EMBL/GenBank/DDBJ whole genome shotgun (WGS) entry which is preliminary data.</text>
</comment>
<evidence type="ECO:0000256" key="2">
    <source>
        <dbReference type="ARBA" id="ARBA00005254"/>
    </source>
</evidence>
<dbReference type="RefSeq" id="WP_099381539.1">
    <property type="nucleotide sequence ID" value="NZ_PEBD01000004.1"/>
</dbReference>
<dbReference type="SUPFAM" id="SSF52096">
    <property type="entry name" value="ClpP/crotonase"/>
    <property type="match status" value="1"/>
</dbReference>
<dbReference type="PANTHER" id="PTHR11941:SF169">
    <property type="entry name" value="(7AS)-7A-METHYL-1,5-DIOXO-2,3,5,6,7,7A-HEXAHYDRO-1H-INDENE-CARBOXYL-COA HYDROLASE"/>
    <property type="match status" value="1"/>
</dbReference>
<gene>
    <name evidence="9" type="ORF">CSW57_04100</name>
</gene>
<accession>A0A2G3PTN9</accession>
<dbReference type="InterPro" id="IPR001753">
    <property type="entry name" value="Enoyl-CoA_hydra/iso"/>
</dbReference>
<dbReference type="InterPro" id="IPR029045">
    <property type="entry name" value="ClpP/crotonase-like_dom_sf"/>
</dbReference>
<proteinExistence type="inferred from homology"/>
<protein>
    <submittedName>
        <fullName evidence="9">Enoyl-CoA hydratase</fullName>
        <ecNumber evidence="9">4.2.1.17</ecNumber>
    </submittedName>
</protein>
<keyword evidence="3" id="KW-0276">Fatty acid metabolism</keyword>
<evidence type="ECO:0000256" key="8">
    <source>
        <dbReference type="RuleBase" id="RU003707"/>
    </source>
</evidence>
<dbReference type="NCBIfam" id="NF005891">
    <property type="entry name" value="PRK07854.1"/>
    <property type="match status" value="1"/>
</dbReference>
<evidence type="ECO:0000313" key="9">
    <source>
        <dbReference type="EMBL" id="PHV68412.1"/>
    </source>
</evidence>
<comment type="catalytic activity">
    <reaction evidence="7">
        <text>a 4-saturated-(3S)-3-hydroxyacyl-CoA = a (3E)-enoyl-CoA + H2O</text>
        <dbReference type="Rhea" id="RHEA:20724"/>
        <dbReference type="ChEBI" id="CHEBI:15377"/>
        <dbReference type="ChEBI" id="CHEBI:58521"/>
        <dbReference type="ChEBI" id="CHEBI:137480"/>
        <dbReference type="EC" id="4.2.1.17"/>
    </reaction>
</comment>
<evidence type="ECO:0000256" key="3">
    <source>
        <dbReference type="ARBA" id="ARBA00022832"/>
    </source>
</evidence>
<comment type="similarity">
    <text evidence="2 8">Belongs to the enoyl-CoA hydratase/isomerase family.</text>
</comment>
<evidence type="ECO:0000256" key="7">
    <source>
        <dbReference type="ARBA" id="ARBA00023717"/>
    </source>
</evidence>
<reference evidence="9 10" key="1">
    <citation type="submission" date="2017-10" db="EMBL/GenBank/DDBJ databases">
        <title>The draft genome sequence of Williamsia sp. BULT 1.1 isolated from the semi-arid grassland soils from South Africa.</title>
        <authorList>
            <person name="Kabwe M.H."/>
            <person name="Govender N."/>
            <person name="Mutseka Lunga P."/>
            <person name="Vikram S."/>
            <person name="Makhalanyane T.P."/>
        </authorList>
    </citation>
    <scope>NUCLEOTIDE SEQUENCE [LARGE SCALE GENOMIC DNA]</scope>
    <source>
        <strain evidence="9 10">BULT 1.1</strain>
    </source>
</reference>
<dbReference type="CDD" id="cd06558">
    <property type="entry name" value="crotonase-like"/>
    <property type="match status" value="1"/>
</dbReference>
<name>A0A2G3PTN9_WILMA</name>
<organism evidence="9 10">
    <name type="scientific">Williamsia marianensis</name>
    <dbReference type="NCBI Taxonomy" id="85044"/>
    <lineage>
        <taxon>Bacteria</taxon>
        <taxon>Bacillati</taxon>
        <taxon>Actinomycetota</taxon>
        <taxon>Actinomycetes</taxon>
        <taxon>Mycobacteriales</taxon>
        <taxon>Nocardiaceae</taxon>
        <taxon>Williamsia</taxon>
    </lineage>
</organism>
<keyword evidence="4" id="KW-0443">Lipid metabolism</keyword>
<dbReference type="PROSITE" id="PS00166">
    <property type="entry name" value="ENOYL_COA_HYDRATASE"/>
    <property type="match status" value="1"/>
</dbReference>
<sequence>MIGTSRDGDVLTIELQRERQRNALNYELVEALSVAMTDAAGSGVRAIVLTGQGTVFCAGADLSGPVYEQTFLDELLAMLRVVESVPVPVIAALNGAALGAGLQLAMAADLRVMSPSAWCGIPAAKIGVTVDEWTIKRLVSLVGAGDAAGILIGCDSLSADRAAAVGFANRIGDLAEAQQWAASIAALAPLTLQHYKLVLGDDGARDEAAPDHVAAMVRAWQSQDMAEGRAARVERRQPNFIGK</sequence>
<dbReference type="Pfam" id="PF00378">
    <property type="entry name" value="ECH_1"/>
    <property type="match status" value="1"/>
</dbReference>
<keyword evidence="5 9" id="KW-0456">Lyase</keyword>
<dbReference type="AlphaFoldDB" id="A0A2G3PTN9"/>
<evidence type="ECO:0000313" key="10">
    <source>
        <dbReference type="Proteomes" id="UP000225108"/>
    </source>
</evidence>